<accession>A0AA96WLC9</accession>
<dbReference type="PANTHER" id="PTHR34504:SF2">
    <property type="entry name" value="UPF0150 PROTEIN SSL0259"/>
    <property type="match status" value="1"/>
</dbReference>
<dbReference type="InterPro" id="IPR035069">
    <property type="entry name" value="TTHA1013/TTHA0281-like"/>
</dbReference>
<dbReference type="Gene3D" id="3.30.160.250">
    <property type="match status" value="1"/>
</dbReference>
<protein>
    <submittedName>
        <fullName evidence="2">Type II toxin-antitoxin system HicB family antitoxin</fullName>
    </submittedName>
</protein>
<gene>
    <name evidence="2" type="ORF">HJG54_23910</name>
</gene>
<dbReference type="AlphaFoldDB" id="A0AA96WLC9"/>
<evidence type="ECO:0000259" key="1">
    <source>
        <dbReference type="Pfam" id="PF15919"/>
    </source>
</evidence>
<dbReference type="InterPro" id="IPR031807">
    <property type="entry name" value="HicB-like"/>
</dbReference>
<dbReference type="SUPFAM" id="SSF143100">
    <property type="entry name" value="TTHA1013/TTHA0281-like"/>
    <property type="match status" value="1"/>
</dbReference>
<reference evidence="2" key="1">
    <citation type="submission" date="2020-05" db="EMBL/GenBank/DDBJ databases">
        <authorList>
            <person name="Zhu T."/>
            <person name="Keshari N."/>
            <person name="Lu X."/>
        </authorList>
    </citation>
    <scope>NUCLEOTIDE SEQUENCE</scope>
    <source>
        <strain evidence="2">NK1-12</strain>
    </source>
</reference>
<dbReference type="PANTHER" id="PTHR34504">
    <property type="entry name" value="ANTITOXIN HICB"/>
    <property type="match status" value="1"/>
</dbReference>
<dbReference type="EMBL" id="CP053586">
    <property type="protein sequence ID" value="WNZ26765.1"/>
    <property type="molecule type" value="Genomic_DNA"/>
</dbReference>
<name>A0AA96WLC9_9CYAN</name>
<proteinExistence type="predicted"/>
<feature type="domain" description="HicB-like antitoxin of toxin-antitoxin system" evidence="1">
    <location>
        <begin position="3"/>
        <end position="65"/>
    </location>
</feature>
<evidence type="ECO:0000313" key="2">
    <source>
        <dbReference type="EMBL" id="WNZ26765.1"/>
    </source>
</evidence>
<organism evidence="2">
    <name type="scientific">Leptolyngbya sp. NK1-12</name>
    <dbReference type="NCBI Taxonomy" id="2547451"/>
    <lineage>
        <taxon>Bacteria</taxon>
        <taxon>Bacillati</taxon>
        <taxon>Cyanobacteriota</taxon>
        <taxon>Cyanophyceae</taxon>
        <taxon>Leptolyngbyales</taxon>
        <taxon>Leptolyngbyaceae</taxon>
        <taxon>Leptolyngbya group</taxon>
        <taxon>Leptolyngbya</taxon>
    </lineage>
</organism>
<sequence length="78" mass="8351">MRYMVVLEKGETSYGAYVPDLPGCVAVGETREEALELVKEAVEFHLEGLRERGESIPEPRSSGELVDVVAVGQSAGSA</sequence>
<dbReference type="InterPro" id="IPR051404">
    <property type="entry name" value="TA_system_antitoxin"/>
</dbReference>
<dbReference type="Pfam" id="PF15919">
    <property type="entry name" value="HicB_lk_antitox"/>
    <property type="match status" value="1"/>
</dbReference>